<accession>A0A2K9VSH7</accession>
<dbReference type="EMBL" id="MF375894">
    <property type="protein sequence ID" value="AUV65417.1"/>
    <property type="molecule type" value="Genomic_DNA"/>
</dbReference>
<feature type="domain" description="DUF3627" evidence="2">
    <location>
        <begin position="55"/>
        <end position="140"/>
    </location>
</feature>
<protein>
    <submittedName>
        <fullName evidence="3">BRO-G</fullName>
    </submittedName>
</protein>
<feature type="region of interest" description="Disordered" evidence="1">
    <location>
        <begin position="1"/>
        <end position="31"/>
    </location>
</feature>
<dbReference type="GeneID" id="40527048"/>
<evidence type="ECO:0000259" key="2">
    <source>
        <dbReference type="Pfam" id="PF12299"/>
    </source>
</evidence>
<evidence type="ECO:0000313" key="4">
    <source>
        <dbReference type="Proteomes" id="UP000297194"/>
    </source>
</evidence>
<dbReference type="KEGG" id="vg:40527048"/>
<dbReference type="Proteomes" id="UP000297194">
    <property type="component" value="Segment"/>
</dbReference>
<reference evidence="3" key="1">
    <citation type="journal article" date="2017" name="Virus Genes">
        <title>The complete genome sequence of a third distinct baculovirus isolated from the true armyworm, Mythimna unipuncta, contains two copies of the lef-7 gene.</title>
        <authorList>
            <person name="Harrison R.L."/>
            <person name="Mowery J.D."/>
            <person name="Rowley D.L."/>
            <person name="Bauchan G.R."/>
            <person name="Theilmann D.A."/>
            <person name="Rohrmann G.F."/>
            <person name="Erlandson M.A."/>
        </authorList>
    </citation>
    <scope>NUCLEOTIDE SEQUENCE [LARGE SCALE GENOMIC DNA]</scope>
    <source>
        <strain evidence="3">#7</strain>
    </source>
</reference>
<evidence type="ECO:0000313" key="3">
    <source>
        <dbReference type="EMBL" id="AUV65417.1"/>
    </source>
</evidence>
<dbReference type="RefSeq" id="YP_009666768.1">
    <property type="nucleotide sequence ID" value="NC_043530.1"/>
</dbReference>
<organism evidence="3 4">
    <name type="scientific">Mythimna unipuncta nucleopolyhedrovirus</name>
    <dbReference type="NCBI Taxonomy" id="447897"/>
    <lineage>
        <taxon>Viruses</taxon>
        <taxon>Viruses incertae sedis</taxon>
        <taxon>Naldaviricetes</taxon>
        <taxon>Lefavirales</taxon>
        <taxon>Baculoviridae</taxon>
        <taxon>Alphabaculovirus</taxon>
    </lineage>
</organism>
<feature type="compositionally biased region" description="Acidic residues" evidence="1">
    <location>
        <begin position="18"/>
        <end position="31"/>
    </location>
</feature>
<sequence length="168" mass="19651">MESNIETRQQYPLKLIDDGDNNDYDDDDDENYNDEMASKNEEIARLVEVVVLANIRIADIVRDSIVKPRDCRLLHSLAVCELSCNEFAFLRTQLRSLKRSIKRLRRAEQREPVIIYQSDYVPNAVNVLNKIKEQLPKDKFRARHNKIQLIDGGDKDTLVQLLHNEMKQ</sequence>
<name>A0A2K9VSH7_9ABAC</name>
<dbReference type="Pfam" id="PF12299">
    <property type="entry name" value="DUF3627"/>
    <property type="match status" value="1"/>
</dbReference>
<dbReference type="InterPro" id="IPR022549">
    <property type="entry name" value="DUF3627"/>
</dbReference>
<evidence type="ECO:0000256" key="1">
    <source>
        <dbReference type="SAM" id="MobiDB-lite"/>
    </source>
</evidence>
<keyword evidence="4" id="KW-1185">Reference proteome</keyword>
<feature type="compositionally biased region" description="Polar residues" evidence="1">
    <location>
        <begin position="1"/>
        <end position="10"/>
    </location>
</feature>
<proteinExistence type="predicted"/>